<dbReference type="GO" id="GO:0005829">
    <property type="term" value="C:cytosol"/>
    <property type="evidence" value="ECO:0007669"/>
    <property type="project" value="TreeGrafter"/>
</dbReference>
<dbReference type="InterPro" id="IPR011697">
    <property type="entry name" value="Peptidase_C26"/>
</dbReference>
<dbReference type="SUPFAM" id="SSF52317">
    <property type="entry name" value="Class I glutamine amidotransferase-like"/>
    <property type="match status" value="1"/>
</dbReference>
<dbReference type="PANTHER" id="PTHR43235:SF1">
    <property type="entry name" value="GLUTAMINE AMIDOTRANSFERASE PB2B2.05-RELATED"/>
    <property type="match status" value="1"/>
</dbReference>
<dbReference type="Pfam" id="PF07722">
    <property type="entry name" value="Peptidase_C26"/>
    <property type="match status" value="1"/>
</dbReference>
<evidence type="ECO:0000313" key="1">
    <source>
        <dbReference type="EMBL" id="MBC8544390.1"/>
    </source>
</evidence>
<dbReference type="Gene3D" id="3.40.50.880">
    <property type="match status" value="1"/>
</dbReference>
<dbReference type="GO" id="GO:0033969">
    <property type="term" value="F:gamma-glutamyl-gamma-aminobutyrate hydrolase activity"/>
    <property type="evidence" value="ECO:0007669"/>
    <property type="project" value="TreeGrafter"/>
</dbReference>
<dbReference type="PANTHER" id="PTHR43235">
    <property type="entry name" value="GLUTAMINE AMIDOTRANSFERASE PB2B2.05-RELATED"/>
    <property type="match status" value="1"/>
</dbReference>
<dbReference type="PROSITE" id="PS51273">
    <property type="entry name" value="GATASE_TYPE_1"/>
    <property type="match status" value="1"/>
</dbReference>
<keyword evidence="1" id="KW-0378">Hydrolase</keyword>
<dbReference type="InterPro" id="IPR044668">
    <property type="entry name" value="PuuD-like"/>
</dbReference>
<organism evidence="1 2">
    <name type="scientific">Bianquea renquensis</name>
    <dbReference type="NCBI Taxonomy" id="2763661"/>
    <lineage>
        <taxon>Bacteria</taxon>
        <taxon>Bacillati</taxon>
        <taxon>Bacillota</taxon>
        <taxon>Clostridia</taxon>
        <taxon>Eubacteriales</taxon>
        <taxon>Bianqueaceae</taxon>
        <taxon>Bianquea</taxon>
    </lineage>
</organism>
<dbReference type="CDD" id="cd01745">
    <property type="entry name" value="GATase1_2"/>
    <property type="match status" value="1"/>
</dbReference>
<dbReference type="GO" id="GO:0006598">
    <property type="term" value="P:polyamine catabolic process"/>
    <property type="evidence" value="ECO:0007669"/>
    <property type="project" value="TreeGrafter"/>
</dbReference>
<sequence length="253" mass="28983">MRAKPVIGITTDYDMQENRYYLREEYEKAVVECGGIPVGIFAPAGRPVQWSGGAEQLLEDYTVDNTLWEVLDGILFSGGEDIDPMFYREKTRQENGEINPIRDRYELNLAREAMARDIPCLGICRGIQVMAVACGGGIWQDLAMLDGLRVQHKGKAPNWYPIHSVRVEEGSRLAEILGESQIRVNSSHHQAVRESREDRYRVSGRAEDLAVEAIEMCDLRFWIGVQWHPERMLHDPIQRRLFQVFIDTCSTTR</sequence>
<keyword evidence="2" id="KW-1185">Reference proteome</keyword>
<reference evidence="1" key="1">
    <citation type="submission" date="2020-08" db="EMBL/GenBank/DDBJ databases">
        <title>Genome public.</title>
        <authorList>
            <person name="Liu C."/>
            <person name="Sun Q."/>
        </authorList>
    </citation>
    <scope>NUCLEOTIDE SEQUENCE</scope>
    <source>
        <strain evidence="1">NSJ-32</strain>
    </source>
</reference>
<dbReference type="InterPro" id="IPR029062">
    <property type="entry name" value="Class_I_gatase-like"/>
</dbReference>
<name>A0A926DSD3_9FIRM</name>
<gene>
    <name evidence="1" type="ORF">H8730_12660</name>
</gene>
<evidence type="ECO:0000313" key="2">
    <source>
        <dbReference type="Proteomes" id="UP000657006"/>
    </source>
</evidence>
<protein>
    <submittedName>
        <fullName evidence="1">Gamma-glutamyl-gamma-aminobutyrate hydrolase family protein</fullName>
    </submittedName>
</protein>
<dbReference type="RefSeq" id="WP_177718856.1">
    <property type="nucleotide sequence ID" value="NZ_JACRSQ010000020.1"/>
</dbReference>
<dbReference type="AlphaFoldDB" id="A0A926DSD3"/>
<accession>A0A926DSD3</accession>
<dbReference type="Proteomes" id="UP000657006">
    <property type="component" value="Unassembled WGS sequence"/>
</dbReference>
<proteinExistence type="predicted"/>
<comment type="caution">
    <text evidence="1">The sequence shown here is derived from an EMBL/GenBank/DDBJ whole genome shotgun (WGS) entry which is preliminary data.</text>
</comment>
<dbReference type="EMBL" id="JACRSQ010000020">
    <property type="protein sequence ID" value="MBC8544390.1"/>
    <property type="molecule type" value="Genomic_DNA"/>
</dbReference>